<evidence type="ECO:0000259" key="6">
    <source>
        <dbReference type="Pfam" id="PF01926"/>
    </source>
</evidence>
<dbReference type="InterPro" id="IPR006073">
    <property type="entry name" value="GTP-bd"/>
</dbReference>
<dbReference type="PANTHER" id="PTHR45709:SF3">
    <property type="entry name" value="GUANINE NUCLEOTIDE-BINDING PROTEIN-LIKE 1"/>
    <property type="match status" value="1"/>
</dbReference>
<keyword evidence="2" id="KW-0342">GTP-binding</keyword>
<feature type="region of interest" description="Disordered" evidence="5">
    <location>
        <begin position="20"/>
        <end position="42"/>
    </location>
</feature>
<proteinExistence type="predicted"/>
<dbReference type="InterPro" id="IPR043358">
    <property type="entry name" value="GNL1-like"/>
</dbReference>
<dbReference type="EMBL" id="HACM01005227">
    <property type="protein sequence ID" value="CRZ05669.1"/>
    <property type="molecule type" value="Transcribed_RNA"/>
</dbReference>
<reference evidence="7" key="1">
    <citation type="submission" date="2015-04" db="EMBL/GenBank/DDBJ databases">
        <title>The genome sequence of the plant pathogenic Rhizarian Plasmodiophora brassicae reveals insights in its biotrophic life cycle and the origin of chitin synthesis.</title>
        <authorList>
            <person name="Schwelm A."/>
            <person name="Fogelqvist J."/>
            <person name="Knaust A."/>
            <person name="Julke S."/>
            <person name="Lilja T."/>
            <person name="Dhandapani V."/>
            <person name="Bonilla-Rosso G."/>
            <person name="Karlsson M."/>
            <person name="Shevchenko A."/>
            <person name="Choi S.R."/>
            <person name="Kim H.G."/>
            <person name="Park J.Y."/>
            <person name="Lim Y.P."/>
            <person name="Ludwig-Muller J."/>
            <person name="Dixelius C."/>
        </authorList>
    </citation>
    <scope>NUCLEOTIDE SEQUENCE</scope>
    <source>
        <tissue evidence="7">Potato root galls</tissue>
    </source>
</reference>
<dbReference type="AlphaFoldDB" id="A0A0H5RB22"/>
<name>A0A0H5RB22_9EUKA</name>
<dbReference type="GO" id="GO:0003924">
    <property type="term" value="F:GTPase activity"/>
    <property type="evidence" value="ECO:0007669"/>
    <property type="project" value="InterPro"/>
</dbReference>
<comment type="function">
    <text evidence="3">Possible regulatory or functional link with the histocompatibility cluster.</text>
</comment>
<protein>
    <recommendedName>
        <fullName evidence="4">Guanine nucleotide-binding protein-like 1</fullName>
    </recommendedName>
</protein>
<dbReference type="Gene3D" id="3.40.50.300">
    <property type="entry name" value="P-loop containing nucleotide triphosphate hydrolases"/>
    <property type="match status" value="1"/>
</dbReference>
<keyword evidence="1" id="KW-0547">Nucleotide-binding</keyword>
<evidence type="ECO:0000256" key="3">
    <source>
        <dbReference type="ARBA" id="ARBA00037770"/>
    </source>
</evidence>
<dbReference type="PANTHER" id="PTHR45709">
    <property type="entry name" value="LARGE SUBUNIT GTPASE 1 HOMOLOG-RELATED"/>
    <property type="match status" value="1"/>
</dbReference>
<dbReference type="Pfam" id="PF01926">
    <property type="entry name" value="MMR_HSR1"/>
    <property type="match status" value="1"/>
</dbReference>
<evidence type="ECO:0000313" key="7">
    <source>
        <dbReference type="EMBL" id="CRZ05669.1"/>
    </source>
</evidence>
<evidence type="ECO:0000256" key="4">
    <source>
        <dbReference type="ARBA" id="ARBA00039902"/>
    </source>
</evidence>
<evidence type="ECO:0000256" key="1">
    <source>
        <dbReference type="ARBA" id="ARBA00022741"/>
    </source>
</evidence>
<feature type="domain" description="G" evidence="6">
    <location>
        <begin position="321"/>
        <end position="375"/>
    </location>
</feature>
<evidence type="ECO:0000256" key="5">
    <source>
        <dbReference type="SAM" id="MobiDB-lite"/>
    </source>
</evidence>
<evidence type="ECO:0000256" key="2">
    <source>
        <dbReference type="ARBA" id="ARBA00023134"/>
    </source>
</evidence>
<dbReference type="GO" id="GO:0005525">
    <property type="term" value="F:GTP binding"/>
    <property type="evidence" value="ECO:0007669"/>
    <property type="project" value="UniProtKB-KW"/>
</dbReference>
<accession>A0A0H5RB22</accession>
<dbReference type="SUPFAM" id="SSF52540">
    <property type="entry name" value="P-loop containing nucleoside triphosphate hydrolases"/>
    <property type="match status" value="1"/>
</dbReference>
<dbReference type="InterPro" id="IPR027417">
    <property type="entry name" value="P-loop_NTPase"/>
</dbReference>
<sequence length="493" mass="56210">MARKKPISGALKASLLKRKRAERRRLQQQAHQHEQPAHEQATTTIVLDVPLSSHHLYSIPANDLRSRFQKEPRALIEQRKLLAQQPVKRIDSGFQLKWDDLVNLNQLSIPERPDWNYSMGKDELEQSETEVFENWLKSIHSEHPDTNLNLFEHNLEVWRQLWRTIESSHIILLITDARYPLFFLHHGLCRYILNKHRLPIIIVLNKADLVPEQHIDSWKSFFSLNFPQFHVVTVSSHQIIRIDHDEEVQRANLPDSTGCAVEENDVIVSALRVKGGRRQFKSEYKAIGREELFSECRLCIQELQNDASFAKDGRSDGRFTLGMVGMPSSGKSSLINAIVGKHVVSTSRTPGHTKHFQTIMLDDVWTLMDCPGIIFPSVCESRQIQIVMGLYPLAQVAEPYSIVQFVAERTSVPLEEIYNLPYNSDESGNSIPFSAFTIAEGVALKKGWRTSKSGGRPNAHRGAISILTDVVDGRIQLLFEPPKGKMNVPQLFD</sequence>
<organism evidence="7">
    <name type="scientific">Spongospora subterranea</name>
    <dbReference type="NCBI Taxonomy" id="70186"/>
    <lineage>
        <taxon>Eukaryota</taxon>
        <taxon>Sar</taxon>
        <taxon>Rhizaria</taxon>
        <taxon>Endomyxa</taxon>
        <taxon>Phytomyxea</taxon>
        <taxon>Plasmodiophorida</taxon>
        <taxon>Plasmodiophoridae</taxon>
        <taxon>Spongospora</taxon>
    </lineage>
</organism>